<feature type="transmembrane region" description="Helical" evidence="6">
    <location>
        <begin position="109"/>
        <end position="135"/>
    </location>
</feature>
<feature type="transmembrane region" description="Helical" evidence="6">
    <location>
        <begin position="177"/>
        <end position="200"/>
    </location>
</feature>
<evidence type="ECO:0000313" key="8">
    <source>
        <dbReference type="Proteomes" id="UP000321389"/>
    </source>
</evidence>
<evidence type="ECO:0000313" key="7">
    <source>
        <dbReference type="EMBL" id="QDZ00691.1"/>
    </source>
</evidence>
<dbReference type="Proteomes" id="UP000321389">
    <property type="component" value="Chromosome"/>
</dbReference>
<accession>A0A5B8KYP7</accession>
<feature type="transmembrane region" description="Helical" evidence="6">
    <location>
        <begin position="27"/>
        <end position="48"/>
    </location>
</feature>
<reference evidence="7" key="1">
    <citation type="submission" date="2020-04" db="EMBL/GenBank/DDBJ databases">
        <title>Nitratireductor sp. nov. isolated from mangrove soil.</title>
        <authorList>
            <person name="Ye Y."/>
        </authorList>
    </citation>
    <scope>NUCLEOTIDE SEQUENCE</scope>
    <source>
        <strain evidence="7">SY7</strain>
    </source>
</reference>
<feature type="transmembrane region" description="Helical" evidence="6">
    <location>
        <begin position="288"/>
        <end position="307"/>
    </location>
</feature>
<evidence type="ECO:0000256" key="1">
    <source>
        <dbReference type="ARBA" id="ARBA00004141"/>
    </source>
</evidence>
<keyword evidence="5 6" id="KW-0472">Membrane</keyword>
<evidence type="ECO:0000256" key="6">
    <source>
        <dbReference type="SAM" id="Phobius"/>
    </source>
</evidence>
<dbReference type="GO" id="GO:0005886">
    <property type="term" value="C:plasma membrane"/>
    <property type="evidence" value="ECO:0007669"/>
    <property type="project" value="TreeGrafter"/>
</dbReference>
<keyword evidence="3 6" id="KW-0812">Transmembrane</keyword>
<dbReference type="EMBL" id="CP042301">
    <property type="protein sequence ID" value="QDZ00691.1"/>
    <property type="molecule type" value="Genomic_DNA"/>
</dbReference>
<dbReference type="PANTHER" id="PTHR42893:SF46">
    <property type="entry name" value="PROTEIN DETOXIFICATION 44, CHLOROPLASTIC"/>
    <property type="match status" value="1"/>
</dbReference>
<evidence type="ECO:0000256" key="4">
    <source>
        <dbReference type="ARBA" id="ARBA00022989"/>
    </source>
</evidence>
<proteinExistence type="inferred from homology"/>
<evidence type="ECO:0000256" key="5">
    <source>
        <dbReference type="ARBA" id="ARBA00023136"/>
    </source>
</evidence>
<dbReference type="NCBIfam" id="TIGR00797">
    <property type="entry name" value="matE"/>
    <property type="match status" value="1"/>
</dbReference>
<feature type="transmembrane region" description="Helical" evidence="6">
    <location>
        <begin position="60"/>
        <end position="82"/>
    </location>
</feature>
<feature type="transmembrane region" description="Helical" evidence="6">
    <location>
        <begin position="257"/>
        <end position="276"/>
    </location>
</feature>
<dbReference type="OrthoDB" id="9789527at2"/>
<feature type="transmembrane region" description="Helical" evidence="6">
    <location>
        <begin position="402"/>
        <end position="421"/>
    </location>
</feature>
<organism evidence="7 8">
    <name type="scientific">Nitratireductor mangrovi</name>
    <dbReference type="NCBI Taxonomy" id="2599600"/>
    <lineage>
        <taxon>Bacteria</taxon>
        <taxon>Pseudomonadati</taxon>
        <taxon>Pseudomonadota</taxon>
        <taxon>Alphaproteobacteria</taxon>
        <taxon>Hyphomicrobiales</taxon>
        <taxon>Phyllobacteriaceae</taxon>
        <taxon>Nitratireductor</taxon>
    </lineage>
</organism>
<feature type="transmembrane region" description="Helical" evidence="6">
    <location>
        <begin position="206"/>
        <end position="227"/>
    </location>
</feature>
<feature type="transmembrane region" description="Helical" evidence="6">
    <location>
        <begin position="327"/>
        <end position="349"/>
    </location>
</feature>
<evidence type="ECO:0000256" key="3">
    <source>
        <dbReference type="ARBA" id="ARBA00022692"/>
    </source>
</evidence>
<dbReference type="GO" id="GO:0042910">
    <property type="term" value="F:xenobiotic transmembrane transporter activity"/>
    <property type="evidence" value="ECO:0007669"/>
    <property type="project" value="InterPro"/>
</dbReference>
<comment type="subcellular location">
    <subcellularLocation>
        <location evidence="1">Membrane</location>
        <topology evidence="1">Multi-pass membrane protein</topology>
    </subcellularLocation>
</comment>
<dbReference type="AlphaFoldDB" id="A0A5B8KYP7"/>
<comment type="similarity">
    <text evidence="2">Belongs to the multi antimicrobial extrusion (MATE) (TC 2.A.66.1) family.</text>
</comment>
<gene>
    <name evidence="7" type="ORF">FQ775_10020</name>
</gene>
<dbReference type="InterPro" id="IPR044644">
    <property type="entry name" value="DinF-like"/>
</dbReference>
<dbReference type="KEGG" id="niy:FQ775_10020"/>
<feature type="transmembrane region" description="Helical" evidence="6">
    <location>
        <begin position="427"/>
        <end position="447"/>
    </location>
</feature>
<dbReference type="Pfam" id="PF01554">
    <property type="entry name" value="MatE"/>
    <property type="match status" value="2"/>
</dbReference>
<name>A0A5B8KYP7_9HYPH</name>
<keyword evidence="8" id="KW-1185">Reference proteome</keyword>
<protein>
    <submittedName>
        <fullName evidence="7">MATE family efflux transporter</fullName>
    </submittedName>
</protein>
<evidence type="ECO:0000256" key="2">
    <source>
        <dbReference type="ARBA" id="ARBA00010199"/>
    </source>
</evidence>
<dbReference type="PANTHER" id="PTHR42893">
    <property type="entry name" value="PROTEIN DETOXIFICATION 44, CHLOROPLASTIC-RELATED"/>
    <property type="match status" value="1"/>
</dbReference>
<sequence>MQNDNNPSVLEPAVAANGRTFTVTHKLVLSIAVPMTLAYLTTPLLGLTDTAVVGQFGDPVLLGGLAAGAIVFDLVFTTFNFLRSGTTGLVAQAYGRGDARAEQAWFWRAYAVSILIGLATIAAAPLIAWVGAWFIGGGEGVTSAMRTYVLIRLLSAPVALANYAILGYVLGRGEALLGLFLQIVLNGCNIALSIWLGLGLGWGLEGVAWGTVGGETIAFVVGTLIVLRRFSRLPNPRRAELLDPAALRQMVAVNRDIMIRSFVLLGAFALFTRQGAQLGTLTLAANAVLMNFFLVAGYFLDGFATAAEQLAGRAVGARHKPAFGDAVRLSSIWGFAMAGIATVIGLTFGNDLVAIVTTSEDVRAVAALYLPWAAFTAVSGVLAFQMDGVYIGATWSRDMRNMMLLSFALFLAALYALPAFFGNHGLWAALHVFLVVRGFSLGAILPARMRATFG</sequence>
<dbReference type="RefSeq" id="WP_146299337.1">
    <property type="nucleotide sequence ID" value="NZ_CP042301.2"/>
</dbReference>
<dbReference type="GO" id="GO:0015297">
    <property type="term" value="F:antiporter activity"/>
    <property type="evidence" value="ECO:0007669"/>
    <property type="project" value="InterPro"/>
</dbReference>
<keyword evidence="4 6" id="KW-1133">Transmembrane helix</keyword>
<dbReference type="CDD" id="cd13136">
    <property type="entry name" value="MATE_DinF_like"/>
    <property type="match status" value="1"/>
</dbReference>
<feature type="transmembrane region" description="Helical" evidence="6">
    <location>
        <begin position="147"/>
        <end position="170"/>
    </location>
</feature>
<dbReference type="InterPro" id="IPR002528">
    <property type="entry name" value="MATE_fam"/>
</dbReference>
<feature type="transmembrane region" description="Helical" evidence="6">
    <location>
        <begin position="369"/>
        <end position="390"/>
    </location>
</feature>